<dbReference type="RefSeq" id="WP_173763779.1">
    <property type="nucleotide sequence ID" value="NZ_CP048836.1"/>
</dbReference>
<dbReference type="Proteomes" id="UP000501991">
    <property type="component" value="Chromosome"/>
</dbReference>
<organism evidence="2 3">
    <name type="scientific">Nitrogeniibacter mangrovi</name>
    <dbReference type="NCBI Taxonomy" id="2016596"/>
    <lineage>
        <taxon>Bacteria</taxon>
        <taxon>Pseudomonadati</taxon>
        <taxon>Pseudomonadota</taxon>
        <taxon>Betaproteobacteria</taxon>
        <taxon>Rhodocyclales</taxon>
        <taxon>Zoogloeaceae</taxon>
        <taxon>Nitrogeniibacter</taxon>
    </lineage>
</organism>
<accession>A0A6C1B2N4</accession>
<evidence type="ECO:0008006" key="4">
    <source>
        <dbReference type="Google" id="ProtNLM"/>
    </source>
</evidence>
<protein>
    <recommendedName>
        <fullName evidence="4">Transporter</fullName>
    </recommendedName>
</protein>
<gene>
    <name evidence="2" type="ORF">G3580_02580</name>
</gene>
<evidence type="ECO:0000313" key="2">
    <source>
        <dbReference type="EMBL" id="QID16610.1"/>
    </source>
</evidence>
<dbReference type="EMBL" id="CP048836">
    <property type="protein sequence ID" value="QID16610.1"/>
    <property type="molecule type" value="Genomic_DNA"/>
</dbReference>
<feature type="chain" id="PRO_5025377245" description="Transporter" evidence="1">
    <location>
        <begin position="22"/>
        <end position="245"/>
    </location>
</feature>
<reference evidence="2 3" key="1">
    <citation type="submission" date="2020-02" db="EMBL/GenBank/DDBJ databases">
        <title>Nitrogenibacter mangrovi gen. nov., sp. nov. isolated from mangrove sediment, a denitrifying betaproteobacterium.</title>
        <authorList>
            <person name="Liao H."/>
            <person name="Tian Y."/>
        </authorList>
    </citation>
    <scope>NUCLEOTIDE SEQUENCE [LARGE SCALE GENOMIC DNA]</scope>
    <source>
        <strain evidence="2 3">M9-3-2</strain>
    </source>
</reference>
<dbReference type="KEGG" id="azq:G3580_02580"/>
<keyword evidence="1" id="KW-0732">Signal</keyword>
<evidence type="ECO:0000313" key="3">
    <source>
        <dbReference type="Proteomes" id="UP000501991"/>
    </source>
</evidence>
<sequence>MKSSAVCVAALASLCLQHAVAGPADYVYTPTVEYGERELDFKFGTAKEPGEDRASAASLGLGLGVTPYWFTEVYAKFNRVGGDATKLDAVEWENKFQLTETGEYPVDVGLVVELERPQDHAEGWEVKFGPLFQADLTQKVQANLNLLFERHFDAEEDSKTELGYQWQLKYRWKPEIEFGAQGFGEVGEWNDWESSDEQSHKAGPAVFGKLPIGDHQAIKYNAAYLVGLSDHAPDHTLRMQVEYEF</sequence>
<feature type="signal peptide" evidence="1">
    <location>
        <begin position="1"/>
        <end position="21"/>
    </location>
</feature>
<evidence type="ECO:0000256" key="1">
    <source>
        <dbReference type="SAM" id="SignalP"/>
    </source>
</evidence>
<dbReference type="AlphaFoldDB" id="A0A6C1B2N4"/>
<proteinExistence type="predicted"/>
<keyword evidence="3" id="KW-1185">Reference proteome</keyword>
<name>A0A6C1B2N4_9RHOO</name>